<proteinExistence type="inferred from homology"/>
<dbReference type="Pfam" id="PF02823">
    <property type="entry name" value="ATP-synt_DE_N"/>
    <property type="match status" value="1"/>
</dbReference>
<dbReference type="InParanoid" id="A0A0R0H8M3"/>
<evidence type="ECO:0000256" key="1">
    <source>
        <dbReference type="ARBA" id="ARBA00004170"/>
    </source>
</evidence>
<dbReference type="GO" id="GO:0015986">
    <property type="term" value="P:proton motive force-driven ATP synthesis"/>
    <property type="evidence" value="ECO:0000318"/>
    <property type="project" value="GO_Central"/>
</dbReference>
<gene>
    <name evidence="9" type="ORF">GLYMA_12G056400</name>
</gene>
<dbReference type="Gramene" id="KRH24690">
    <property type="protein sequence ID" value="KRH24690"/>
    <property type="gene ID" value="GLYMA_12G056400"/>
</dbReference>
<keyword evidence="6" id="KW-0139">CF(1)</keyword>
<evidence type="ECO:0000256" key="5">
    <source>
        <dbReference type="ARBA" id="ARBA00023136"/>
    </source>
</evidence>
<organism evidence="9">
    <name type="scientific">Glycine max</name>
    <name type="common">Soybean</name>
    <name type="synonym">Glycine hispida</name>
    <dbReference type="NCBI Taxonomy" id="3847"/>
    <lineage>
        <taxon>Eukaryota</taxon>
        <taxon>Viridiplantae</taxon>
        <taxon>Streptophyta</taxon>
        <taxon>Embryophyta</taxon>
        <taxon>Tracheophyta</taxon>
        <taxon>Spermatophyta</taxon>
        <taxon>Magnoliopsida</taxon>
        <taxon>eudicotyledons</taxon>
        <taxon>Gunneridae</taxon>
        <taxon>Pentapetalae</taxon>
        <taxon>rosids</taxon>
        <taxon>fabids</taxon>
        <taxon>Fabales</taxon>
        <taxon>Fabaceae</taxon>
        <taxon>Papilionoideae</taxon>
        <taxon>50 kb inversion clade</taxon>
        <taxon>NPAAA clade</taxon>
        <taxon>indigoferoid/millettioid clade</taxon>
        <taxon>Phaseoleae</taxon>
        <taxon>Glycine</taxon>
        <taxon>Glycine subgen. Soja</taxon>
    </lineage>
</organism>
<dbReference type="STRING" id="3847.A0A0R0H8M3"/>
<keyword evidence="3" id="KW-0813">Transport</keyword>
<reference evidence="9 10" key="1">
    <citation type="journal article" date="2010" name="Nature">
        <title>Genome sequence of the palaeopolyploid soybean.</title>
        <authorList>
            <person name="Schmutz J."/>
            <person name="Cannon S.B."/>
            <person name="Schlueter J."/>
            <person name="Ma J."/>
            <person name="Mitros T."/>
            <person name="Nelson W."/>
            <person name="Hyten D.L."/>
            <person name="Song Q."/>
            <person name="Thelen J.J."/>
            <person name="Cheng J."/>
            <person name="Xu D."/>
            <person name="Hellsten U."/>
            <person name="May G.D."/>
            <person name="Yu Y."/>
            <person name="Sakurai T."/>
            <person name="Umezawa T."/>
            <person name="Bhattacharyya M.K."/>
            <person name="Sandhu D."/>
            <person name="Valliyodan B."/>
            <person name="Lindquist E."/>
            <person name="Peto M."/>
            <person name="Grant D."/>
            <person name="Shu S."/>
            <person name="Goodstein D."/>
            <person name="Barry K."/>
            <person name="Futrell-Griggs M."/>
            <person name="Abernathy B."/>
            <person name="Du J."/>
            <person name="Tian Z."/>
            <person name="Zhu L."/>
            <person name="Gill N."/>
            <person name="Joshi T."/>
            <person name="Libault M."/>
            <person name="Sethuraman A."/>
            <person name="Zhang X.-C."/>
            <person name="Shinozaki K."/>
            <person name="Nguyen H.T."/>
            <person name="Wing R.A."/>
            <person name="Cregan P."/>
            <person name="Specht J."/>
            <person name="Grimwood J."/>
            <person name="Rokhsar D."/>
            <person name="Stacey G."/>
            <person name="Shoemaker R.C."/>
            <person name="Jackson S.A."/>
        </authorList>
    </citation>
    <scope>NUCLEOTIDE SEQUENCE</scope>
    <source>
        <strain evidence="10">cv. Williams 82</strain>
        <tissue evidence="9">Callus</tissue>
    </source>
</reference>
<dbReference type="EnsemblPlants" id="KRH24690">
    <property type="protein sequence ID" value="KRH24690"/>
    <property type="gene ID" value="GLYMA_12G056400"/>
</dbReference>
<comment type="subcellular location">
    <subcellularLocation>
        <location evidence="1">Membrane</location>
        <topology evidence="1">Peripheral membrane protein</topology>
    </subcellularLocation>
</comment>
<reference evidence="9" key="3">
    <citation type="submission" date="2018-07" db="EMBL/GenBank/DDBJ databases">
        <title>WGS assembly of Glycine max.</title>
        <authorList>
            <person name="Schmutz J."/>
            <person name="Cannon S."/>
            <person name="Schlueter J."/>
            <person name="Ma J."/>
            <person name="Mitros T."/>
            <person name="Nelson W."/>
            <person name="Hyten D."/>
            <person name="Song Q."/>
            <person name="Thelen J."/>
            <person name="Cheng J."/>
            <person name="Xu D."/>
            <person name="Hellsten U."/>
            <person name="May G."/>
            <person name="Yu Y."/>
            <person name="Sakurai T."/>
            <person name="Umezawa T."/>
            <person name="Bhattacharyya M."/>
            <person name="Sandhu D."/>
            <person name="Valliyodan B."/>
            <person name="Lindquist E."/>
            <person name="Peto M."/>
            <person name="Grant D."/>
            <person name="Shu S."/>
            <person name="Goodstein D."/>
            <person name="Barry K."/>
            <person name="Futrell-Griggs M."/>
            <person name="Abernathy B."/>
            <person name="Du J."/>
            <person name="Tian Z."/>
            <person name="Zhu L."/>
            <person name="Gill N."/>
            <person name="Joshi T."/>
            <person name="Libault M."/>
            <person name="Sethuraman A."/>
            <person name="Zhang X."/>
            <person name="Shinozaki K."/>
            <person name="Nguyen H."/>
            <person name="Wing R."/>
            <person name="Cregan P."/>
            <person name="Specht J."/>
            <person name="Grimwood J."/>
            <person name="Rokhsar D."/>
            <person name="Stacey G."/>
            <person name="Shoemaker R."/>
            <person name="Jackson S."/>
        </authorList>
    </citation>
    <scope>NUCLEOTIDE SEQUENCE</scope>
    <source>
        <tissue evidence="9">Callus</tissue>
    </source>
</reference>
<dbReference type="EMBL" id="CM000845">
    <property type="protein sequence ID" value="KRH24690.1"/>
    <property type="molecule type" value="Genomic_DNA"/>
</dbReference>
<dbReference type="PANTHER" id="PTHR13822:SF10">
    <property type="entry name" value="ATP SYNTHASE EPSILON CHAIN, CHLOROPLASTIC"/>
    <property type="match status" value="1"/>
</dbReference>
<dbReference type="AlphaFoldDB" id="A0A0R0H8M3"/>
<dbReference type="SUPFAM" id="SSF51344">
    <property type="entry name" value="Epsilon subunit of F1F0-ATP synthase N-terminal domain"/>
    <property type="match status" value="1"/>
</dbReference>
<protein>
    <recommendedName>
        <fullName evidence="8">ATP synthase F1 complex delta/epsilon subunit N-terminal domain-containing protein</fullName>
    </recommendedName>
</protein>
<evidence type="ECO:0000313" key="10">
    <source>
        <dbReference type="EnsemblPlants" id="KRH24690"/>
    </source>
</evidence>
<evidence type="ECO:0000256" key="3">
    <source>
        <dbReference type="ARBA" id="ARBA00022448"/>
    </source>
</evidence>
<dbReference type="InterPro" id="IPR036771">
    <property type="entry name" value="ATPsynth_dsu/esu_N"/>
</dbReference>
<dbReference type="Gene3D" id="2.60.15.10">
    <property type="entry name" value="F0F1 ATP synthase delta/epsilon subunit, N-terminal"/>
    <property type="match status" value="1"/>
</dbReference>
<reference evidence="10" key="2">
    <citation type="submission" date="2018-02" db="UniProtKB">
        <authorList>
            <consortium name="EnsemblPlants"/>
        </authorList>
    </citation>
    <scope>IDENTIFICATION</scope>
    <source>
        <strain evidence="10">Williams 82</strain>
    </source>
</reference>
<dbReference type="InterPro" id="IPR001469">
    <property type="entry name" value="ATP_synth_F1_dsu/esu"/>
</dbReference>
<dbReference type="PANTHER" id="PTHR13822">
    <property type="entry name" value="ATP SYNTHASE DELTA/EPSILON CHAIN"/>
    <property type="match status" value="1"/>
</dbReference>
<keyword evidence="4" id="KW-0406">Ion transport</keyword>
<sequence length="67" mass="7465">MTLNLCALTPNQIVWELEVKEIILFTNSGQIGVLSNHAPIATTIDIGILRLLLLEDQWLTMTNGRFG</sequence>
<feature type="domain" description="ATP synthase F1 complex delta/epsilon subunit N-terminal" evidence="8">
    <location>
        <begin position="4"/>
        <end position="57"/>
    </location>
</feature>
<comment type="similarity">
    <text evidence="2">Belongs to the ATPase epsilon chain family.</text>
</comment>
<evidence type="ECO:0000259" key="8">
    <source>
        <dbReference type="Pfam" id="PF02823"/>
    </source>
</evidence>
<evidence type="ECO:0000256" key="2">
    <source>
        <dbReference type="ARBA" id="ARBA00005712"/>
    </source>
</evidence>
<evidence type="ECO:0000313" key="11">
    <source>
        <dbReference type="Proteomes" id="UP000008827"/>
    </source>
</evidence>
<dbReference type="GO" id="GO:0045259">
    <property type="term" value="C:proton-transporting ATP synthase complex"/>
    <property type="evidence" value="ECO:0007669"/>
    <property type="project" value="UniProtKB-KW"/>
</dbReference>
<name>A0A0R0H8M3_SOYBN</name>
<evidence type="ECO:0000313" key="9">
    <source>
        <dbReference type="EMBL" id="KRH24690.1"/>
    </source>
</evidence>
<keyword evidence="5" id="KW-0472">Membrane</keyword>
<dbReference type="Proteomes" id="UP000008827">
    <property type="component" value="Chromosome 12"/>
</dbReference>
<dbReference type="GO" id="GO:0046933">
    <property type="term" value="F:proton-transporting ATP synthase activity, rotational mechanism"/>
    <property type="evidence" value="ECO:0007669"/>
    <property type="project" value="InterPro"/>
</dbReference>
<evidence type="ECO:0000256" key="6">
    <source>
        <dbReference type="ARBA" id="ARBA00023196"/>
    </source>
</evidence>
<evidence type="ECO:0000256" key="4">
    <source>
        <dbReference type="ARBA" id="ARBA00023065"/>
    </source>
</evidence>
<dbReference type="InterPro" id="IPR020546">
    <property type="entry name" value="ATP_synth_F1_dsu/esu_N"/>
</dbReference>
<keyword evidence="7" id="KW-0066">ATP synthesis</keyword>
<keyword evidence="11" id="KW-1185">Reference proteome</keyword>
<dbReference type="SMR" id="A0A0R0H8M3"/>
<dbReference type="OMA" id="QWLTIAR"/>
<accession>A0A0R0H8M3</accession>
<evidence type="ECO:0000256" key="7">
    <source>
        <dbReference type="ARBA" id="ARBA00023310"/>
    </source>
</evidence>